<organism evidence="1 2">
    <name type="scientific">Acetobacter cerevisiae</name>
    <dbReference type="NCBI Taxonomy" id="178900"/>
    <lineage>
        <taxon>Bacteria</taxon>
        <taxon>Pseudomonadati</taxon>
        <taxon>Pseudomonadota</taxon>
        <taxon>Alphaproteobacteria</taxon>
        <taxon>Acetobacterales</taxon>
        <taxon>Acetobacteraceae</taxon>
        <taxon>Acetobacter</taxon>
    </lineage>
</organism>
<proteinExistence type="predicted"/>
<accession>A0A149R0H9</accession>
<reference evidence="1 2" key="1">
    <citation type="submission" date="2015-06" db="EMBL/GenBank/DDBJ databases">
        <title>Improved classification and identification of acetic acid bacteria using matrix-assisted laser desorption/ionization time-of-flight mass spectrometry; Gluconobacter nephelii and Gluconobacter uchimurae are later heterotypic synonyms of Gluconobacter japonicus and Gluconobacter oxydans, respectively.</title>
        <authorList>
            <person name="Li L."/>
            <person name="Cleenwerck I."/>
            <person name="De Vuyst L."/>
            <person name="Vandamme P."/>
        </authorList>
    </citation>
    <scope>NUCLEOTIDE SEQUENCE [LARGE SCALE GENOMIC DNA]</scope>
    <source>
        <strain evidence="1 2">LMG 1625</strain>
    </source>
</reference>
<protein>
    <submittedName>
        <fullName evidence="1">Uncharacterized protein</fullName>
    </submittedName>
</protein>
<comment type="caution">
    <text evidence="1">The sequence shown here is derived from an EMBL/GenBank/DDBJ whole genome shotgun (WGS) entry which is preliminary data.</text>
</comment>
<gene>
    <name evidence="1" type="ORF">AD928_00535</name>
</gene>
<evidence type="ECO:0000313" key="2">
    <source>
        <dbReference type="Proteomes" id="UP000075473"/>
    </source>
</evidence>
<dbReference type="RefSeq" id="WP_062247404.1">
    <property type="nucleotide sequence ID" value="NZ_LHZA01000059.1"/>
</dbReference>
<dbReference type="AlphaFoldDB" id="A0A149R0H9"/>
<dbReference type="PATRIC" id="fig|178900.5.peg.1160"/>
<evidence type="ECO:0000313" key="1">
    <source>
        <dbReference type="EMBL" id="KXV02887.1"/>
    </source>
</evidence>
<dbReference type="Proteomes" id="UP000075473">
    <property type="component" value="Unassembled WGS sequence"/>
</dbReference>
<dbReference type="EMBL" id="LHZA01000059">
    <property type="protein sequence ID" value="KXV02887.1"/>
    <property type="molecule type" value="Genomic_DNA"/>
</dbReference>
<name>A0A149R0H9_9PROT</name>
<sequence>MRDLLDMMGISAVRGTYQIKGEREETCRVCGPDLEAMTYAMQRLKVCKIPYIYNTKLGVSYTLLEPEHSTPSPANDATKQPVVSAAAIASLQEIAERFRGLKCSTRASLWVAGQEIILPVPDCVAATNPREIVLDGVPVMWPWDYSISDELLEMVRRDVRSYAFQIGQNICLLRPRKGAGSPEEIIRALRAADTAA</sequence>